<keyword evidence="2" id="KW-1185">Reference proteome</keyword>
<evidence type="ECO:0000313" key="1">
    <source>
        <dbReference type="EMBL" id="OXM50070.1"/>
    </source>
</evidence>
<dbReference type="SUPFAM" id="SSF48371">
    <property type="entry name" value="ARM repeat"/>
    <property type="match status" value="1"/>
</dbReference>
<evidence type="ECO:0000313" key="2">
    <source>
        <dbReference type="Proteomes" id="UP000215563"/>
    </source>
</evidence>
<dbReference type="PANTHER" id="PTHR34070">
    <property type="entry name" value="ARMADILLO-TYPE FOLD"/>
    <property type="match status" value="1"/>
</dbReference>
<organism evidence="1 2">
    <name type="scientific">Amycolatopsis alba DSM 44262</name>
    <dbReference type="NCBI Taxonomy" id="1125972"/>
    <lineage>
        <taxon>Bacteria</taxon>
        <taxon>Bacillati</taxon>
        <taxon>Actinomycetota</taxon>
        <taxon>Actinomycetes</taxon>
        <taxon>Pseudonocardiales</taxon>
        <taxon>Pseudonocardiaceae</taxon>
        <taxon>Amycolatopsis</taxon>
    </lineage>
</organism>
<dbReference type="Pfam" id="PF08713">
    <property type="entry name" value="DNA_alkylation"/>
    <property type="match status" value="1"/>
</dbReference>
<dbReference type="Gene3D" id="1.25.10.90">
    <property type="match status" value="1"/>
</dbReference>
<dbReference type="Proteomes" id="UP000215563">
    <property type="component" value="Unassembled WGS sequence"/>
</dbReference>
<dbReference type="AlphaFoldDB" id="A0A229RTT9"/>
<dbReference type="InterPro" id="IPR016024">
    <property type="entry name" value="ARM-type_fold"/>
</dbReference>
<dbReference type="InterPro" id="IPR014825">
    <property type="entry name" value="DNA_alkylation"/>
</dbReference>
<name>A0A229RTT9_AMYAL</name>
<dbReference type="OrthoDB" id="9775346at2"/>
<proteinExistence type="predicted"/>
<gene>
    <name evidence="1" type="ORF">CFP75_16725</name>
</gene>
<protein>
    <submittedName>
        <fullName evidence="1">DNA alkylation repair protein</fullName>
    </submittedName>
</protein>
<sequence length="230" mass="25785">MDEVKSLVSAVRNGLAALADPAKAPSMRAYMKSDMPFLGVASPPRSALLKQVYAGHSLTDRVSFSTAVLTLWREADFREERYAAIALSGHRAYTRWQDSDLLGLYEEMIVTGAWWDYVDEVAIRRVGPILRAEPETVGPLMLTWAYDEDRWRRRTSVICQVGAKGGTDTDLLTRAVEANIDDKDFFLRKGIGWALREYAKTEPDWVRAFVTAHPALSPLSRKEALKHLGG</sequence>
<dbReference type="RefSeq" id="WP_020629644.1">
    <property type="nucleotide sequence ID" value="NZ_KB913032.1"/>
</dbReference>
<reference evidence="1 2" key="1">
    <citation type="submission" date="2017-07" db="EMBL/GenBank/DDBJ databases">
        <title>Amycolatopsis alba DSM 44262 Genome sequencing and assembly.</title>
        <authorList>
            <person name="Kaur N."/>
            <person name="Mayilraj S."/>
        </authorList>
    </citation>
    <scope>NUCLEOTIDE SEQUENCE [LARGE SCALE GENOMIC DNA]</scope>
    <source>
        <strain evidence="1 2">DSM 44262</strain>
    </source>
</reference>
<accession>A0A229RTT9</accession>
<dbReference type="PANTHER" id="PTHR34070:SF1">
    <property type="entry name" value="DNA ALKYLATION REPAIR PROTEIN"/>
    <property type="match status" value="1"/>
</dbReference>
<dbReference type="CDD" id="cd07064">
    <property type="entry name" value="AlkD_like_1"/>
    <property type="match status" value="1"/>
</dbReference>
<dbReference type="EMBL" id="NMQU01000044">
    <property type="protein sequence ID" value="OXM50070.1"/>
    <property type="molecule type" value="Genomic_DNA"/>
</dbReference>
<comment type="caution">
    <text evidence="1">The sequence shown here is derived from an EMBL/GenBank/DDBJ whole genome shotgun (WGS) entry which is preliminary data.</text>
</comment>